<evidence type="ECO:0000256" key="1">
    <source>
        <dbReference type="ARBA" id="ARBA00023125"/>
    </source>
</evidence>
<proteinExistence type="predicted"/>
<organism evidence="5 6">
    <name type="scientific">Pseudocitrobacter cyperus</name>
    <dbReference type="NCBI Taxonomy" id="3112843"/>
    <lineage>
        <taxon>Bacteria</taxon>
        <taxon>Pseudomonadati</taxon>
        <taxon>Pseudomonadota</taxon>
        <taxon>Gammaproteobacteria</taxon>
        <taxon>Enterobacterales</taxon>
        <taxon>Enterobacteriaceae</taxon>
        <taxon>Pseudocitrobacter</taxon>
    </lineage>
</organism>
<dbReference type="RefSeq" id="WP_347796433.1">
    <property type="nucleotide sequence ID" value="NZ_JAYMYY010000009.1"/>
</dbReference>
<evidence type="ECO:0000313" key="5">
    <source>
        <dbReference type="EMBL" id="MEO3992208.1"/>
    </source>
</evidence>
<dbReference type="SUPFAM" id="SSF46894">
    <property type="entry name" value="C-terminal effector domain of the bipartite response regulators"/>
    <property type="match status" value="1"/>
</dbReference>
<gene>
    <name evidence="5" type="ORF">VSR74_20640</name>
</gene>
<feature type="transmembrane region" description="Helical" evidence="3">
    <location>
        <begin position="154"/>
        <end position="173"/>
    </location>
</feature>
<accession>A0ABV0HPH0</accession>
<comment type="caution">
    <text evidence="5">The sequence shown here is derived from an EMBL/GenBank/DDBJ whole genome shotgun (WGS) entry which is preliminary data.</text>
</comment>
<reference evidence="5 6" key="1">
    <citation type="submission" date="2024-01" db="EMBL/GenBank/DDBJ databases">
        <title>Pseudocitrobacter sp. Endophytic strain Cyp-38L.</title>
        <authorList>
            <person name="Amer M.A."/>
            <person name="Hamed S.M."/>
        </authorList>
    </citation>
    <scope>NUCLEOTIDE SEQUENCE [LARGE SCALE GENOMIC DNA]</scope>
    <source>
        <strain evidence="5 6">Cyp38S</strain>
    </source>
</reference>
<evidence type="ECO:0000259" key="4">
    <source>
        <dbReference type="PROSITE" id="PS51755"/>
    </source>
</evidence>
<dbReference type="Proteomes" id="UP001444146">
    <property type="component" value="Unassembled WGS sequence"/>
</dbReference>
<dbReference type="CDD" id="cd00383">
    <property type="entry name" value="trans_reg_C"/>
    <property type="match status" value="1"/>
</dbReference>
<feature type="domain" description="OmpR/PhoB-type" evidence="4">
    <location>
        <begin position="1"/>
        <end position="106"/>
    </location>
</feature>
<dbReference type="InterPro" id="IPR001867">
    <property type="entry name" value="OmpR/PhoB-type_DNA-bd"/>
</dbReference>
<keyword evidence="3" id="KW-0472">Membrane</keyword>
<dbReference type="SMART" id="SM00862">
    <property type="entry name" value="Trans_reg_C"/>
    <property type="match status" value="1"/>
</dbReference>
<keyword evidence="3" id="KW-0812">Transmembrane</keyword>
<sequence>MKYRIAEKIVFDSESDWIVYRDGDSVLMEKKLTRTAAQILSILLASYGELVERDYLLSEVWETRGHHGSNSSLNQYISILRKTLYEMGIPKDCIVSEPKKGFIFSRAVMVREVLAQELLQNSDDTLEEALPPVVIQPDAAKSPSPNNFRAEHNFAVNIALWLLVVITMLAVFFEINRTRSETGNLQPVKLFNLKKCHVFSDTGKYTSYQPIMKEVIYSIHPDIDKQCSSENMILFIRVQPSIYFGHAGRVFLALCAGKSDGDELTYCENNYRYNYLHHQEQ</sequence>
<keyword evidence="3" id="KW-1133">Transmembrane helix</keyword>
<dbReference type="EMBL" id="JAYMYY010000009">
    <property type="protein sequence ID" value="MEO3992208.1"/>
    <property type="molecule type" value="Genomic_DNA"/>
</dbReference>
<dbReference type="Pfam" id="PF00486">
    <property type="entry name" value="Trans_reg_C"/>
    <property type="match status" value="1"/>
</dbReference>
<evidence type="ECO:0000256" key="3">
    <source>
        <dbReference type="SAM" id="Phobius"/>
    </source>
</evidence>
<feature type="DNA-binding region" description="OmpR/PhoB-type" evidence="2">
    <location>
        <begin position="1"/>
        <end position="106"/>
    </location>
</feature>
<dbReference type="InterPro" id="IPR036388">
    <property type="entry name" value="WH-like_DNA-bd_sf"/>
</dbReference>
<evidence type="ECO:0000256" key="2">
    <source>
        <dbReference type="PROSITE-ProRule" id="PRU01091"/>
    </source>
</evidence>
<dbReference type="Gene3D" id="1.10.10.10">
    <property type="entry name" value="Winged helix-like DNA-binding domain superfamily/Winged helix DNA-binding domain"/>
    <property type="match status" value="1"/>
</dbReference>
<name>A0ABV0HPH0_9ENTR</name>
<dbReference type="InterPro" id="IPR016032">
    <property type="entry name" value="Sig_transdc_resp-reg_C-effctor"/>
</dbReference>
<keyword evidence="6" id="KW-1185">Reference proteome</keyword>
<evidence type="ECO:0000313" key="6">
    <source>
        <dbReference type="Proteomes" id="UP001444146"/>
    </source>
</evidence>
<protein>
    <submittedName>
        <fullName evidence="5">Winged helix-turn-helix domain-containing protein</fullName>
    </submittedName>
</protein>
<dbReference type="PROSITE" id="PS51755">
    <property type="entry name" value="OMPR_PHOB"/>
    <property type="match status" value="1"/>
</dbReference>
<keyword evidence="1 2" id="KW-0238">DNA-binding</keyword>